<dbReference type="AlphaFoldDB" id="A0A9Q0BU18"/>
<name>A0A9Q0BU18_9MUSC</name>
<gene>
    <name evidence="3" type="ORF">M5D96_000888</name>
</gene>
<evidence type="ECO:0000313" key="3">
    <source>
        <dbReference type="EMBL" id="KAI8044717.1"/>
    </source>
</evidence>
<proteinExistence type="predicted"/>
<feature type="coiled-coil region" evidence="1">
    <location>
        <begin position="12"/>
        <end position="41"/>
    </location>
</feature>
<comment type="caution">
    <text evidence="3">The sequence shown here is derived from an EMBL/GenBank/DDBJ whole genome shotgun (WGS) entry which is preliminary data.</text>
</comment>
<organism evidence="3 4">
    <name type="scientific">Drosophila gunungcola</name>
    <name type="common">fruit fly</name>
    <dbReference type="NCBI Taxonomy" id="103775"/>
    <lineage>
        <taxon>Eukaryota</taxon>
        <taxon>Metazoa</taxon>
        <taxon>Ecdysozoa</taxon>
        <taxon>Arthropoda</taxon>
        <taxon>Hexapoda</taxon>
        <taxon>Insecta</taxon>
        <taxon>Pterygota</taxon>
        <taxon>Neoptera</taxon>
        <taxon>Endopterygota</taxon>
        <taxon>Diptera</taxon>
        <taxon>Brachycera</taxon>
        <taxon>Muscomorpha</taxon>
        <taxon>Ephydroidea</taxon>
        <taxon>Drosophilidae</taxon>
        <taxon>Drosophila</taxon>
        <taxon>Sophophora</taxon>
    </lineage>
</organism>
<sequence>MSQRHNEIYYVLLQLLRQQQRQRQQQQQQQQQQQHQHQQQQLLLCKAVWVKLSDRRQLCAQRQSVASRSLKRTQHSAEVVLVVVLCSGFGGSDQATPSSLKTEDSHHHQHHHHHRHQKPQQSYSRVTCSAPWMLLEGWKCRRIRLTRLVDRRASSGDEPLFCQRNSNSNSNKNKIAYQVELLSVNKTNEKYMLKPI</sequence>
<feature type="region of interest" description="Disordered" evidence="2">
    <location>
        <begin position="95"/>
        <end position="123"/>
    </location>
</feature>
<dbReference type="EMBL" id="JAMKOV010000001">
    <property type="protein sequence ID" value="KAI8044717.1"/>
    <property type="molecule type" value="Genomic_DNA"/>
</dbReference>
<evidence type="ECO:0000256" key="1">
    <source>
        <dbReference type="SAM" id="Coils"/>
    </source>
</evidence>
<reference evidence="3" key="1">
    <citation type="journal article" date="2023" name="Genome Biol. Evol.">
        <title>Long-read-based Genome Assembly of Drosophila gunungcola Reveals Fewer Chemosensory Genes in Flower-breeding Species.</title>
        <authorList>
            <person name="Negi A."/>
            <person name="Liao B.Y."/>
            <person name="Yeh S.D."/>
        </authorList>
    </citation>
    <scope>NUCLEOTIDE SEQUENCE</scope>
    <source>
        <strain evidence="3">Sukarami</strain>
    </source>
</reference>
<evidence type="ECO:0000313" key="4">
    <source>
        <dbReference type="Proteomes" id="UP001059596"/>
    </source>
</evidence>
<protein>
    <submittedName>
        <fullName evidence="3">Uncharacterized protein</fullName>
    </submittedName>
</protein>
<keyword evidence="4" id="KW-1185">Reference proteome</keyword>
<keyword evidence="1" id="KW-0175">Coiled coil</keyword>
<dbReference type="Proteomes" id="UP001059596">
    <property type="component" value="Chromosome 3R"/>
</dbReference>
<accession>A0A9Q0BU18</accession>
<evidence type="ECO:0000256" key="2">
    <source>
        <dbReference type="SAM" id="MobiDB-lite"/>
    </source>
</evidence>
<feature type="compositionally biased region" description="Basic residues" evidence="2">
    <location>
        <begin position="107"/>
        <end position="118"/>
    </location>
</feature>